<accession>A0ABD1FWF6</accession>
<dbReference type="Proteomes" id="UP001567538">
    <property type="component" value="Unassembled WGS sequence"/>
</dbReference>
<organism evidence="1 2">
    <name type="scientific">Salvia divinorum</name>
    <name type="common">Maria pastora</name>
    <name type="synonym">Diviner's sage</name>
    <dbReference type="NCBI Taxonomy" id="28513"/>
    <lineage>
        <taxon>Eukaryota</taxon>
        <taxon>Viridiplantae</taxon>
        <taxon>Streptophyta</taxon>
        <taxon>Embryophyta</taxon>
        <taxon>Tracheophyta</taxon>
        <taxon>Spermatophyta</taxon>
        <taxon>Magnoliopsida</taxon>
        <taxon>eudicotyledons</taxon>
        <taxon>Gunneridae</taxon>
        <taxon>Pentapetalae</taxon>
        <taxon>asterids</taxon>
        <taxon>lamiids</taxon>
        <taxon>Lamiales</taxon>
        <taxon>Lamiaceae</taxon>
        <taxon>Nepetoideae</taxon>
        <taxon>Mentheae</taxon>
        <taxon>Salviinae</taxon>
        <taxon>Salvia</taxon>
        <taxon>Salvia subgen. Calosphace</taxon>
    </lineage>
</organism>
<dbReference type="InterPro" id="IPR043454">
    <property type="entry name" value="NPH3/RPT2-like"/>
</dbReference>
<sequence>MVSNLHVDVSGQETFSVSMKILASISGKSATESLKLIFQDFPSGAEGFELIVRFCYNRGRIDIAPWNVMLLHSAALYLEIKEDQTTKYFQSVPLWTWSELLHCLRQCQELLSPVKYSGLVQEILNAVVDKISSEYIGCILHYLQMKMNRLWWRVMNAEKI</sequence>
<dbReference type="AlphaFoldDB" id="A0ABD1FWF6"/>
<keyword evidence="2" id="KW-1185">Reference proteome</keyword>
<evidence type="ECO:0000313" key="2">
    <source>
        <dbReference type="Proteomes" id="UP001567538"/>
    </source>
</evidence>
<comment type="caution">
    <text evidence="1">The sequence shown here is derived from an EMBL/GenBank/DDBJ whole genome shotgun (WGS) entry which is preliminary data.</text>
</comment>
<name>A0ABD1FWF6_SALDI</name>
<proteinExistence type="predicted"/>
<gene>
    <name evidence="1" type="ORF">AAHA92_28877</name>
</gene>
<evidence type="ECO:0008006" key="3">
    <source>
        <dbReference type="Google" id="ProtNLM"/>
    </source>
</evidence>
<dbReference type="PANTHER" id="PTHR32370">
    <property type="entry name" value="OS12G0117600 PROTEIN"/>
    <property type="match status" value="1"/>
</dbReference>
<dbReference type="EMBL" id="JBEAFC010000011">
    <property type="protein sequence ID" value="KAL1536191.1"/>
    <property type="molecule type" value="Genomic_DNA"/>
</dbReference>
<reference evidence="1 2" key="1">
    <citation type="submission" date="2024-06" db="EMBL/GenBank/DDBJ databases">
        <title>A chromosome level genome sequence of Diviner's sage (Salvia divinorum).</title>
        <authorList>
            <person name="Ford S.A."/>
            <person name="Ro D.-K."/>
            <person name="Ness R.W."/>
            <person name="Phillips M.A."/>
        </authorList>
    </citation>
    <scope>NUCLEOTIDE SEQUENCE [LARGE SCALE GENOMIC DNA]</scope>
    <source>
        <strain evidence="1">SAF-2024a</strain>
        <tissue evidence="1">Leaf</tissue>
    </source>
</reference>
<protein>
    <recommendedName>
        <fullName evidence="3">BTB/POZ domain-containing protein</fullName>
    </recommendedName>
</protein>
<evidence type="ECO:0000313" key="1">
    <source>
        <dbReference type="EMBL" id="KAL1536191.1"/>
    </source>
</evidence>